<evidence type="ECO:0000256" key="1">
    <source>
        <dbReference type="ARBA" id="ARBA00009431"/>
    </source>
</evidence>
<keyword evidence="2" id="KW-0121">Carboxypeptidase</keyword>
<protein>
    <recommendedName>
        <fullName evidence="2">Carboxypeptidase</fullName>
        <ecNumber evidence="2">3.4.16.-</ecNumber>
    </recommendedName>
</protein>
<dbReference type="GO" id="GO:0004185">
    <property type="term" value="F:serine-type carboxypeptidase activity"/>
    <property type="evidence" value="ECO:0007669"/>
    <property type="project" value="UniProtKB-UniRule"/>
</dbReference>
<dbReference type="InterPro" id="IPR029058">
    <property type="entry name" value="AB_hydrolase_fold"/>
</dbReference>
<accession>A0AAU9JR78</accession>
<evidence type="ECO:0000256" key="2">
    <source>
        <dbReference type="RuleBase" id="RU361156"/>
    </source>
</evidence>
<evidence type="ECO:0000313" key="3">
    <source>
        <dbReference type="EMBL" id="CAG9327620.1"/>
    </source>
</evidence>
<sequence>MVKNMKFLWLTLLSVFISADRPQDLIKTLPWAPVQPTFPMYSGFIPLPNTGGRQIHYVLVKSQGNPAKDPVVLWLNGGPGCSSMEGFLYENGPYYFQTQSTKMFQNPYSWNLNASMLYFEAPAGVGFSPMGSLANNVTSDNQTAIDNLNALVTFFSDYFTELNQLPFYITGESYAGIYIPTLAYFILQYNAGKPAMTINLQGIMVGNGITDWKYDQITTLPDLLWWHTMYGYPLRNTWVNNNCSIVDEYPYTNDPICMDAFDQMMNLMNNINPYDIYRTCIYDPIGNMHLYTPWMHAGLGALSSPCVDSLGLTHYFNNAQVRAAFNIPSSFSLVWNSCANLDYQYDYARGSIYVYPYLLNSGIKIRIYSGDTDSVVPVTGTIRWITNLNLKITKDWTPWYLNSQVGGFYVTYTNNLTFMTIKGTGHMSIQWKRPEGYHMFTSFLSNQNP</sequence>
<dbReference type="InterPro" id="IPR018202">
    <property type="entry name" value="Ser_caboxypep_ser_AS"/>
</dbReference>
<dbReference type="AlphaFoldDB" id="A0AAU9JR78"/>
<comment type="similarity">
    <text evidence="1 2">Belongs to the peptidase S10 family.</text>
</comment>
<dbReference type="SUPFAM" id="SSF53474">
    <property type="entry name" value="alpha/beta-Hydrolases"/>
    <property type="match status" value="1"/>
</dbReference>
<dbReference type="InterPro" id="IPR001563">
    <property type="entry name" value="Peptidase_S10"/>
</dbReference>
<dbReference type="EC" id="3.4.16.-" evidence="2"/>
<keyword evidence="4" id="KW-1185">Reference proteome</keyword>
<dbReference type="Gene3D" id="3.40.50.1820">
    <property type="entry name" value="alpha/beta hydrolase"/>
    <property type="match status" value="1"/>
</dbReference>
<evidence type="ECO:0000313" key="4">
    <source>
        <dbReference type="Proteomes" id="UP001162131"/>
    </source>
</evidence>
<organism evidence="3 4">
    <name type="scientific">Blepharisma stoltei</name>
    <dbReference type="NCBI Taxonomy" id="1481888"/>
    <lineage>
        <taxon>Eukaryota</taxon>
        <taxon>Sar</taxon>
        <taxon>Alveolata</taxon>
        <taxon>Ciliophora</taxon>
        <taxon>Postciliodesmatophora</taxon>
        <taxon>Heterotrichea</taxon>
        <taxon>Heterotrichida</taxon>
        <taxon>Blepharismidae</taxon>
        <taxon>Blepharisma</taxon>
    </lineage>
</organism>
<dbReference type="Proteomes" id="UP001162131">
    <property type="component" value="Unassembled WGS sequence"/>
</dbReference>
<feature type="signal peptide" evidence="2">
    <location>
        <begin position="1"/>
        <end position="19"/>
    </location>
</feature>
<proteinExistence type="inferred from homology"/>
<dbReference type="Pfam" id="PF00450">
    <property type="entry name" value="Peptidase_S10"/>
    <property type="match status" value="1"/>
</dbReference>
<feature type="chain" id="PRO_5043095174" description="Carboxypeptidase" evidence="2">
    <location>
        <begin position="20"/>
        <end position="449"/>
    </location>
</feature>
<name>A0AAU9JR78_9CILI</name>
<comment type="caution">
    <text evidence="3">The sequence shown here is derived from an EMBL/GenBank/DDBJ whole genome shotgun (WGS) entry which is preliminary data.</text>
</comment>
<keyword evidence="2" id="KW-0378">Hydrolase</keyword>
<dbReference type="PROSITE" id="PS00131">
    <property type="entry name" value="CARBOXYPEPT_SER_SER"/>
    <property type="match status" value="1"/>
</dbReference>
<reference evidence="3" key="1">
    <citation type="submission" date="2021-09" db="EMBL/GenBank/DDBJ databases">
        <authorList>
            <consortium name="AG Swart"/>
            <person name="Singh M."/>
            <person name="Singh A."/>
            <person name="Seah K."/>
            <person name="Emmerich C."/>
        </authorList>
    </citation>
    <scope>NUCLEOTIDE SEQUENCE</scope>
    <source>
        <strain evidence="3">ATCC30299</strain>
    </source>
</reference>
<dbReference type="PANTHER" id="PTHR11802">
    <property type="entry name" value="SERINE PROTEASE FAMILY S10 SERINE CARBOXYPEPTIDASE"/>
    <property type="match status" value="1"/>
</dbReference>
<gene>
    <name evidence="3" type="ORF">BSTOLATCC_MIC44250</name>
</gene>
<keyword evidence="2" id="KW-0645">Protease</keyword>
<dbReference type="EMBL" id="CAJZBQ010000044">
    <property type="protein sequence ID" value="CAG9327620.1"/>
    <property type="molecule type" value="Genomic_DNA"/>
</dbReference>
<dbReference type="PANTHER" id="PTHR11802:SF201">
    <property type="entry name" value="CARBOXYPEPTIDASE"/>
    <property type="match status" value="1"/>
</dbReference>
<dbReference type="PRINTS" id="PR00724">
    <property type="entry name" value="CRBOXYPTASEC"/>
</dbReference>
<dbReference type="GO" id="GO:0006508">
    <property type="term" value="P:proteolysis"/>
    <property type="evidence" value="ECO:0007669"/>
    <property type="project" value="UniProtKB-KW"/>
</dbReference>
<keyword evidence="2" id="KW-0732">Signal</keyword>